<evidence type="ECO:0000256" key="2">
    <source>
        <dbReference type="ARBA" id="ARBA00009223"/>
    </source>
</evidence>
<dbReference type="InterPro" id="IPR053940">
    <property type="entry name" value="UTP25_NTPase-like"/>
</dbReference>
<dbReference type="GO" id="GO:0000462">
    <property type="term" value="P:maturation of SSU-rRNA from tricistronic rRNA transcript (SSU-rRNA, 5.8S rRNA, LSU-rRNA)"/>
    <property type="evidence" value="ECO:0007669"/>
    <property type="project" value="TreeGrafter"/>
</dbReference>
<dbReference type="PANTHER" id="PTHR12933:SF0">
    <property type="entry name" value="U3 SMALL NUCLEOLAR RNA-ASSOCIATED PROTEIN 25 HOMOLOG"/>
    <property type="match status" value="1"/>
</dbReference>
<feature type="domain" description="UTP25 NTP hydrolase-like" evidence="7">
    <location>
        <begin position="129"/>
        <end position="393"/>
    </location>
</feature>
<evidence type="ECO:0000256" key="3">
    <source>
        <dbReference type="ARBA" id="ARBA00023242"/>
    </source>
</evidence>
<accession>T1KMZ4</accession>
<reference evidence="9" key="1">
    <citation type="submission" date="2011-08" db="EMBL/GenBank/DDBJ databases">
        <authorList>
            <person name="Rombauts S."/>
        </authorList>
    </citation>
    <scope>NUCLEOTIDE SEQUENCE</scope>
    <source>
        <strain evidence="9">London</strain>
    </source>
</reference>
<dbReference type="InterPro" id="IPR010678">
    <property type="entry name" value="UTP25"/>
</dbReference>
<name>T1KMZ4_TETUR</name>
<reference evidence="8" key="2">
    <citation type="submission" date="2015-06" db="UniProtKB">
        <authorList>
            <consortium name="EnsemblMetazoa"/>
        </authorList>
    </citation>
    <scope>IDENTIFICATION</scope>
</reference>
<dbReference type="Gene3D" id="3.40.50.300">
    <property type="entry name" value="P-loop containing nucleotide triphosphate hydrolases"/>
    <property type="match status" value="1"/>
</dbReference>
<comment type="similarity">
    <text evidence="2">Belongs to the UTP25 family.</text>
</comment>
<evidence type="ECO:0000259" key="6">
    <source>
        <dbReference type="Pfam" id="PF06862"/>
    </source>
</evidence>
<keyword evidence="3" id="KW-0539">Nucleus</keyword>
<comment type="subcellular location">
    <subcellularLocation>
        <location evidence="1">Nucleus</location>
        <location evidence="1">Nucleolus</location>
    </subcellularLocation>
</comment>
<evidence type="ECO:0000313" key="9">
    <source>
        <dbReference type="Proteomes" id="UP000015104"/>
    </source>
</evidence>
<dbReference type="InterPro" id="IPR053939">
    <property type="entry name" value="UTP25_C"/>
</dbReference>
<dbReference type="HOGENOM" id="CLU_018705_3_1_1"/>
<dbReference type="STRING" id="32264.T1KMZ4"/>
<dbReference type="GO" id="GO:0034511">
    <property type="term" value="F:U3 snoRNA binding"/>
    <property type="evidence" value="ECO:0007669"/>
    <property type="project" value="InterPro"/>
</dbReference>
<evidence type="ECO:0000259" key="7">
    <source>
        <dbReference type="Pfam" id="PF22916"/>
    </source>
</evidence>
<dbReference type="AlphaFoldDB" id="T1KMZ4"/>
<protein>
    <recommendedName>
        <fullName evidence="4">U3 small nucleolar RNA-associated protein 25 homolog</fullName>
    </recommendedName>
    <alternativeName>
        <fullName evidence="5">UTP25 small subunit processor component</fullName>
    </alternativeName>
</protein>
<dbReference type="Proteomes" id="UP000015104">
    <property type="component" value="Unassembled WGS sequence"/>
</dbReference>
<sequence length="600" mass="70289">MSQSEKPVRKKARLIRPETSEIPSSIENTFEKHIDANISGLTKYSSLPLERVEIELPHLGLGYFEYRRIDEKSENKKDLKVNQTLMDFDLKQSLLDNLPKTLANIYDGDDPLPKLNGLQFDILSILNDYKDLLYCNRDWTNGEQIRLVYTLHCLNHVLKTRNKVIHHNAKLKTGNKKNPDYRDQGLTRPKVLIVSPFRESAYRTINLFINLVSNDEDESERLNIMNHKRFKDEFESTESTIKPNKPQDYNELFAGNIDDSFRIGIAVTKKSLKLYTDFYSSDIVVASPLGLRLIIGAEGEKERDFDFLSSIEILILDQTDVFLMQNWEHVLDLMKHINLIPNDSHGTDFSRVRMWALDGHYKYYRQTAIFSSISFPQINSLFKNRCFNYEGRVIIKSPVLPVNDQLHLVFVKCPQSFFRFESDSIVSSPDKRFDYFIQVILPKCREMGEAHTMIYIPSYFDFVKLRNYFRTEDINFTQICEYSKSGKIAQSRAWFFHEGRNFLLYTERSHFYNRFRIKGVRHLVFYQLPTFPHFYSELTNLLHPSFQGKKFKGDEASVNCTVIFDKFDVIQLEKIVGTEKAAYLIKSENDNHVFISQAKM</sequence>
<keyword evidence="9" id="KW-1185">Reference proteome</keyword>
<proteinExistence type="inferred from homology"/>
<dbReference type="GO" id="GO:0019843">
    <property type="term" value="F:rRNA binding"/>
    <property type="evidence" value="ECO:0007669"/>
    <property type="project" value="TreeGrafter"/>
</dbReference>
<organism evidence="8 9">
    <name type="scientific">Tetranychus urticae</name>
    <name type="common">Two-spotted spider mite</name>
    <dbReference type="NCBI Taxonomy" id="32264"/>
    <lineage>
        <taxon>Eukaryota</taxon>
        <taxon>Metazoa</taxon>
        <taxon>Ecdysozoa</taxon>
        <taxon>Arthropoda</taxon>
        <taxon>Chelicerata</taxon>
        <taxon>Arachnida</taxon>
        <taxon>Acari</taxon>
        <taxon>Acariformes</taxon>
        <taxon>Trombidiformes</taxon>
        <taxon>Prostigmata</taxon>
        <taxon>Eleutherengona</taxon>
        <taxon>Raphignathae</taxon>
        <taxon>Tetranychoidea</taxon>
        <taxon>Tetranychidae</taxon>
        <taxon>Tetranychus</taxon>
    </lineage>
</organism>
<dbReference type="eggNOG" id="KOG2340">
    <property type="taxonomic scope" value="Eukaryota"/>
</dbReference>
<dbReference type="PANTHER" id="PTHR12933">
    <property type="entry name" value="ORF PROTEIN-RELATED"/>
    <property type="match status" value="1"/>
</dbReference>
<dbReference type="EnsemblMetazoa" id="tetur15g03420.1">
    <property type="protein sequence ID" value="tetur15g03420.1"/>
    <property type="gene ID" value="tetur15g03420"/>
</dbReference>
<dbReference type="GO" id="GO:0032040">
    <property type="term" value="C:small-subunit processome"/>
    <property type="evidence" value="ECO:0007669"/>
    <property type="project" value="TreeGrafter"/>
</dbReference>
<evidence type="ECO:0000256" key="1">
    <source>
        <dbReference type="ARBA" id="ARBA00004604"/>
    </source>
</evidence>
<dbReference type="Pfam" id="PF06862">
    <property type="entry name" value="Utp25_C"/>
    <property type="match status" value="1"/>
</dbReference>
<evidence type="ECO:0000256" key="5">
    <source>
        <dbReference type="ARBA" id="ARBA00032325"/>
    </source>
</evidence>
<feature type="domain" description="UTP25 C-terminal" evidence="6">
    <location>
        <begin position="409"/>
        <end position="594"/>
    </location>
</feature>
<dbReference type="Pfam" id="PF22916">
    <property type="entry name" value="UTP25_NTPase-like"/>
    <property type="match status" value="1"/>
</dbReference>
<dbReference type="InterPro" id="IPR027417">
    <property type="entry name" value="P-loop_NTPase"/>
</dbReference>
<evidence type="ECO:0000256" key="4">
    <source>
        <dbReference type="ARBA" id="ARBA00024421"/>
    </source>
</evidence>
<evidence type="ECO:0000313" key="8">
    <source>
        <dbReference type="EnsemblMetazoa" id="tetur15g03420.1"/>
    </source>
</evidence>
<dbReference type="EMBL" id="CAEY01000249">
    <property type="status" value="NOT_ANNOTATED_CDS"/>
    <property type="molecule type" value="Genomic_DNA"/>
</dbReference>